<evidence type="ECO:0000313" key="8">
    <source>
        <dbReference type="Proteomes" id="UP001499959"/>
    </source>
</evidence>
<dbReference type="RefSeq" id="WP_345304670.1">
    <property type="nucleotide sequence ID" value="NZ_BAABJE010000023.1"/>
</dbReference>
<sequence>MNDSAPPPTLIVNARLVNEGREFDADLRMADGRIEAIGSGLSARPGETVIDAGGRRLLPGMIDDQVHFREPGLEYKGDIATESAAAAAGGLTSFMEMPNTSPPTLDSAALEDKYRRAAGRAWSNYAFYLGTSTGNIEAIRALDPKTAPGVKVFMGASTGNMLVDDPEVLDAVFRDAPTPIITHCEDTPTIDAELAKYREKYGDAIPVEYHGEIRSREACIKSTRLAIELARRHDARLHVLHISTADELALFERGPLIRADGSRKRITAETCVHFLRFDSRDYATRGNFIKCNPAIKDSTDREALIDALAGDVIDVLATDHAPHTLEEKQHGYLRAPSGLPLVQFALSAALECVHEGRLSTAQVVQKFAHAPAQLFDVRERGFLREGYRADLVLIDDTPFTVERSQVLSKCGWSPFEGTTFRSRVASTWVNGHLVWDGRALVGSPRGQRLEFDR</sequence>
<gene>
    <name evidence="7" type="ORF">GCM10023307_35180</name>
</gene>
<evidence type="ECO:0000256" key="2">
    <source>
        <dbReference type="ARBA" id="ARBA00002368"/>
    </source>
</evidence>
<evidence type="ECO:0000259" key="6">
    <source>
        <dbReference type="Pfam" id="PF01979"/>
    </source>
</evidence>
<keyword evidence="4" id="KW-0479">Metal-binding</keyword>
<dbReference type="PANTHER" id="PTHR43668:SF4">
    <property type="entry name" value="ALLANTOINASE"/>
    <property type="match status" value="1"/>
</dbReference>
<name>A0ABP9C5X9_9GAMM</name>
<dbReference type="InterPro" id="IPR050138">
    <property type="entry name" value="DHOase/Allantoinase_Hydrolase"/>
</dbReference>
<feature type="domain" description="Amidohydrolase-related" evidence="6">
    <location>
        <begin position="57"/>
        <end position="434"/>
    </location>
</feature>
<accession>A0ABP9C5X9</accession>
<dbReference type="InterPro" id="IPR002195">
    <property type="entry name" value="Dihydroorotase_CS"/>
</dbReference>
<evidence type="ECO:0000313" key="7">
    <source>
        <dbReference type="EMBL" id="GAA4805474.1"/>
    </source>
</evidence>
<proteinExistence type="inferred from homology"/>
<dbReference type="InterPro" id="IPR011059">
    <property type="entry name" value="Metal-dep_hydrolase_composite"/>
</dbReference>
<reference evidence="8" key="1">
    <citation type="journal article" date="2019" name="Int. J. Syst. Evol. Microbiol.">
        <title>The Global Catalogue of Microorganisms (GCM) 10K type strain sequencing project: providing services to taxonomists for standard genome sequencing and annotation.</title>
        <authorList>
            <consortium name="The Broad Institute Genomics Platform"/>
            <consortium name="The Broad Institute Genome Sequencing Center for Infectious Disease"/>
            <person name="Wu L."/>
            <person name="Ma J."/>
        </authorList>
    </citation>
    <scope>NUCLEOTIDE SEQUENCE [LARGE SCALE GENOMIC DNA]</scope>
    <source>
        <strain evidence="8">JCM 18204</strain>
    </source>
</reference>
<dbReference type="Proteomes" id="UP001499959">
    <property type="component" value="Unassembled WGS sequence"/>
</dbReference>
<keyword evidence="8" id="KW-1185">Reference proteome</keyword>
<dbReference type="CDD" id="cd01318">
    <property type="entry name" value="DHOase_IIb"/>
    <property type="match status" value="1"/>
</dbReference>
<dbReference type="PANTHER" id="PTHR43668">
    <property type="entry name" value="ALLANTOINASE"/>
    <property type="match status" value="1"/>
</dbReference>
<dbReference type="NCBIfam" id="NF006688">
    <property type="entry name" value="PRK09236.1"/>
    <property type="match status" value="1"/>
</dbReference>
<evidence type="ECO:0000256" key="3">
    <source>
        <dbReference type="ARBA" id="ARBA00010286"/>
    </source>
</evidence>
<organism evidence="7 8">
    <name type="scientific">Lysobacter hankyongensis</name>
    <dbReference type="NCBI Taxonomy" id="1176535"/>
    <lineage>
        <taxon>Bacteria</taxon>
        <taxon>Pseudomonadati</taxon>
        <taxon>Pseudomonadota</taxon>
        <taxon>Gammaproteobacteria</taxon>
        <taxon>Lysobacterales</taxon>
        <taxon>Lysobacteraceae</taxon>
        <taxon>Lysobacter</taxon>
    </lineage>
</organism>
<comment type="cofactor">
    <cofactor evidence="1">
        <name>Zn(2+)</name>
        <dbReference type="ChEBI" id="CHEBI:29105"/>
    </cofactor>
</comment>
<dbReference type="SUPFAM" id="SSF51338">
    <property type="entry name" value="Composite domain of metallo-dependent hydrolases"/>
    <property type="match status" value="1"/>
</dbReference>
<dbReference type="Pfam" id="PF01979">
    <property type="entry name" value="Amidohydro_1"/>
    <property type="match status" value="1"/>
</dbReference>
<dbReference type="EMBL" id="BAABJE010000023">
    <property type="protein sequence ID" value="GAA4805474.1"/>
    <property type="molecule type" value="Genomic_DNA"/>
</dbReference>
<dbReference type="InterPro" id="IPR006680">
    <property type="entry name" value="Amidohydro-rel"/>
</dbReference>
<evidence type="ECO:0000256" key="4">
    <source>
        <dbReference type="ARBA" id="ARBA00022723"/>
    </source>
</evidence>
<evidence type="ECO:0000256" key="5">
    <source>
        <dbReference type="ARBA" id="ARBA00022801"/>
    </source>
</evidence>
<comment type="function">
    <text evidence="2">Catalyzes the reversible cyclization of carbamoyl aspartate to dihydroorotate.</text>
</comment>
<keyword evidence="5" id="KW-0378">Hydrolase</keyword>
<protein>
    <submittedName>
        <fullName evidence="7">Dihydroorotase</fullName>
    </submittedName>
</protein>
<dbReference type="Gene3D" id="2.30.40.10">
    <property type="entry name" value="Urease, subunit C, domain 1"/>
    <property type="match status" value="1"/>
</dbReference>
<dbReference type="Gene3D" id="3.20.20.140">
    <property type="entry name" value="Metal-dependent hydrolases"/>
    <property type="match status" value="1"/>
</dbReference>
<dbReference type="PROSITE" id="PS00483">
    <property type="entry name" value="DIHYDROOROTASE_2"/>
    <property type="match status" value="1"/>
</dbReference>
<evidence type="ECO:0000256" key="1">
    <source>
        <dbReference type="ARBA" id="ARBA00001947"/>
    </source>
</evidence>
<comment type="similarity">
    <text evidence="3">Belongs to the metallo-dependent hydrolases superfamily. DHOase family. Class I DHOase subfamily.</text>
</comment>
<dbReference type="InterPro" id="IPR032466">
    <property type="entry name" value="Metal_Hydrolase"/>
</dbReference>
<dbReference type="SUPFAM" id="SSF51556">
    <property type="entry name" value="Metallo-dependent hydrolases"/>
    <property type="match status" value="1"/>
</dbReference>
<comment type="caution">
    <text evidence="7">The sequence shown here is derived from an EMBL/GenBank/DDBJ whole genome shotgun (WGS) entry which is preliminary data.</text>
</comment>